<comment type="pathway">
    <text evidence="1">Cofactor biosynthesis; ubiquinone biosynthesis.</text>
</comment>
<comment type="function">
    <text evidence="1">Required for ubiquinone (coenzyme Q) biosynthesis. Binds hydrophobic ubiquinone biosynthetic intermediates via its SCP2 domain and is essential for the stability of the Ubi complex. May constitute a docking platform where Ubi enzymes assemble and access their SCP2-bound polyprenyl substrates.</text>
</comment>
<dbReference type="InterPro" id="IPR036527">
    <property type="entry name" value="SCP2_sterol-bd_dom_sf"/>
</dbReference>
<comment type="similarity">
    <text evidence="1">Belongs to the UbiJ family.</text>
</comment>
<organism evidence="4 5">
    <name type="scientific">Salinisphaera japonica YTM-1</name>
    <dbReference type="NCBI Taxonomy" id="1209778"/>
    <lineage>
        <taxon>Bacteria</taxon>
        <taxon>Pseudomonadati</taxon>
        <taxon>Pseudomonadota</taxon>
        <taxon>Gammaproteobacteria</taxon>
        <taxon>Salinisphaerales</taxon>
        <taxon>Salinisphaeraceae</taxon>
        <taxon>Salinisphaera</taxon>
    </lineage>
</organism>
<dbReference type="InParanoid" id="A0A423PTP7"/>
<evidence type="ECO:0000256" key="2">
    <source>
        <dbReference type="SAM" id="Coils"/>
    </source>
</evidence>
<dbReference type="Proteomes" id="UP000285310">
    <property type="component" value="Unassembled WGS sequence"/>
</dbReference>
<keyword evidence="1" id="KW-0831">Ubiquinone biosynthesis</keyword>
<feature type="coiled-coil region" evidence="2">
    <location>
        <begin position="185"/>
        <end position="212"/>
    </location>
</feature>
<dbReference type="HAMAP" id="MF_02215">
    <property type="entry name" value="UbiJ"/>
    <property type="match status" value="1"/>
</dbReference>
<dbReference type="InterPro" id="IPR003033">
    <property type="entry name" value="SCP2_sterol-bd_dom"/>
</dbReference>
<evidence type="ECO:0000313" key="4">
    <source>
        <dbReference type="EMBL" id="ROO28963.1"/>
    </source>
</evidence>
<keyword evidence="5" id="KW-1185">Reference proteome</keyword>
<dbReference type="UniPathway" id="UPA00232"/>
<protein>
    <recommendedName>
        <fullName evidence="1">Ubiquinone biosynthesis accessory factor UbiJ</fullName>
    </recommendedName>
</protein>
<proteinExistence type="inferred from homology"/>
<sequence length="213" mass="22769">MSAGQTHERQHFASLPGPARGAAEIALNQYLGADEAALARAAALAGRSLSIGLTDLGLAVTFVAEAHGIQIVGAPTGEPDVYLAGRSADFARVFFAAGSQSLMGAGLRIEGDIGIAQQFADLFARVDFNIGDLLDARFGPVAGHLLERGFNTASGLFARFRAEFPSQAAEYLREETRDVVGAYEHERLADEVVSLRDDIERAAARLKRVERNR</sequence>
<comment type="subcellular location">
    <subcellularLocation>
        <location evidence="1">Cytoplasm</location>
    </subcellularLocation>
</comment>
<feature type="domain" description="SCP2" evidence="3">
    <location>
        <begin position="27"/>
        <end position="123"/>
    </location>
</feature>
<keyword evidence="1" id="KW-0963">Cytoplasm</keyword>
<dbReference type="SUPFAM" id="SSF55718">
    <property type="entry name" value="SCP-like"/>
    <property type="match status" value="1"/>
</dbReference>
<reference evidence="4 5" key="1">
    <citation type="submission" date="2013-10" db="EMBL/GenBank/DDBJ databases">
        <title>Salinisphaera japonica YTM-1 Genome Sequencing.</title>
        <authorList>
            <person name="Lai Q."/>
            <person name="Li C."/>
            <person name="Shao Z."/>
        </authorList>
    </citation>
    <scope>NUCLEOTIDE SEQUENCE [LARGE SCALE GENOMIC DNA]</scope>
    <source>
        <strain evidence="4 5">YTM-1</strain>
    </source>
</reference>
<evidence type="ECO:0000259" key="3">
    <source>
        <dbReference type="Pfam" id="PF02036"/>
    </source>
</evidence>
<evidence type="ECO:0000313" key="5">
    <source>
        <dbReference type="Proteomes" id="UP000285310"/>
    </source>
</evidence>
<dbReference type="Pfam" id="PF02036">
    <property type="entry name" value="SCP2"/>
    <property type="match status" value="1"/>
</dbReference>
<dbReference type="GO" id="GO:0005737">
    <property type="term" value="C:cytoplasm"/>
    <property type="evidence" value="ECO:0007669"/>
    <property type="project" value="UniProtKB-SubCell"/>
</dbReference>
<dbReference type="RefSeq" id="WP_184999791.1">
    <property type="nucleotide sequence ID" value="NZ_AYKG01000018.1"/>
</dbReference>
<dbReference type="InterPro" id="IPR038989">
    <property type="entry name" value="UbiJ"/>
</dbReference>
<dbReference type="EMBL" id="AYKG01000018">
    <property type="protein sequence ID" value="ROO28963.1"/>
    <property type="molecule type" value="Genomic_DNA"/>
</dbReference>
<accession>A0A423PTP7</accession>
<dbReference type="AlphaFoldDB" id="A0A423PTP7"/>
<name>A0A423PTP7_9GAMM</name>
<dbReference type="PANTHER" id="PTHR38693">
    <property type="entry name" value="UBIQUINONE BIOSYNTHESIS PROTEIN UBIJ"/>
    <property type="match status" value="1"/>
</dbReference>
<dbReference type="PANTHER" id="PTHR38693:SF1">
    <property type="entry name" value="UBIQUINONE BIOSYNTHESIS ACCESSORY FACTOR UBIJ"/>
    <property type="match status" value="1"/>
</dbReference>
<dbReference type="FunCoup" id="A0A423PTP7">
    <property type="interactions" value="14"/>
</dbReference>
<keyword evidence="2" id="KW-0175">Coiled coil</keyword>
<gene>
    <name evidence="1" type="primary">ubiJ</name>
    <name evidence="4" type="ORF">SAJA_07145</name>
</gene>
<dbReference type="GO" id="GO:0006744">
    <property type="term" value="P:ubiquinone biosynthetic process"/>
    <property type="evidence" value="ECO:0007669"/>
    <property type="project" value="UniProtKB-UniRule"/>
</dbReference>
<comment type="caution">
    <text evidence="4">The sequence shown here is derived from an EMBL/GenBank/DDBJ whole genome shotgun (WGS) entry which is preliminary data.</text>
</comment>
<evidence type="ECO:0000256" key="1">
    <source>
        <dbReference type="HAMAP-Rule" id="MF_02215"/>
    </source>
</evidence>